<accession>A0A8D8XYK3</accession>
<dbReference type="EMBL" id="HBUF01349455">
    <property type="protein sequence ID" value="CAG6712544.1"/>
    <property type="molecule type" value="Transcribed_RNA"/>
</dbReference>
<proteinExistence type="predicted"/>
<dbReference type="EMBL" id="HBUF01349458">
    <property type="protein sequence ID" value="CAG6712550.1"/>
    <property type="molecule type" value="Transcribed_RNA"/>
</dbReference>
<dbReference type="EMBL" id="HBUF01349454">
    <property type="protein sequence ID" value="CAG6712542.1"/>
    <property type="molecule type" value="Transcribed_RNA"/>
</dbReference>
<name>A0A8D8XYK3_9HEMI</name>
<sequence length="99" mass="11206">MNYISQIYIGFINTCSLYYITEFTQNSNHFSSCISKLGYICFASHTGNSTKFNIRALLLCFISSHVTCNTHLSSFIIDSYNTPSFPLVILYNSQGFSTK</sequence>
<protein>
    <submittedName>
        <fullName evidence="1">Uncharacterized protein</fullName>
    </submittedName>
</protein>
<dbReference type="EMBL" id="HBUF01349457">
    <property type="protein sequence ID" value="CAG6712548.1"/>
    <property type="molecule type" value="Transcribed_RNA"/>
</dbReference>
<reference evidence="1" key="1">
    <citation type="submission" date="2021-05" db="EMBL/GenBank/DDBJ databases">
        <authorList>
            <person name="Alioto T."/>
            <person name="Alioto T."/>
            <person name="Gomez Garrido J."/>
        </authorList>
    </citation>
    <scope>NUCLEOTIDE SEQUENCE</scope>
</reference>
<dbReference type="EMBL" id="HBUF01349456">
    <property type="protein sequence ID" value="CAG6712546.1"/>
    <property type="molecule type" value="Transcribed_RNA"/>
</dbReference>
<evidence type="ECO:0000313" key="1">
    <source>
        <dbReference type="EMBL" id="CAG6712548.1"/>
    </source>
</evidence>
<organism evidence="1">
    <name type="scientific">Cacopsylla melanoneura</name>
    <dbReference type="NCBI Taxonomy" id="428564"/>
    <lineage>
        <taxon>Eukaryota</taxon>
        <taxon>Metazoa</taxon>
        <taxon>Ecdysozoa</taxon>
        <taxon>Arthropoda</taxon>
        <taxon>Hexapoda</taxon>
        <taxon>Insecta</taxon>
        <taxon>Pterygota</taxon>
        <taxon>Neoptera</taxon>
        <taxon>Paraneoptera</taxon>
        <taxon>Hemiptera</taxon>
        <taxon>Sternorrhyncha</taxon>
        <taxon>Psylloidea</taxon>
        <taxon>Psyllidae</taxon>
        <taxon>Psyllinae</taxon>
        <taxon>Cacopsylla</taxon>
    </lineage>
</organism>
<dbReference type="AlphaFoldDB" id="A0A8D8XYK3"/>